<protein>
    <submittedName>
        <fullName evidence="2">Uncharacterized protein</fullName>
    </submittedName>
</protein>
<proteinExistence type="predicted"/>
<dbReference type="GeneID" id="19892475"/>
<dbReference type="InParanoid" id="J4VSQ1"/>
<dbReference type="AlphaFoldDB" id="J4VSQ1"/>
<feature type="region of interest" description="Disordered" evidence="1">
    <location>
        <begin position="40"/>
        <end position="86"/>
    </location>
</feature>
<evidence type="ECO:0000256" key="1">
    <source>
        <dbReference type="SAM" id="MobiDB-lite"/>
    </source>
</evidence>
<dbReference type="RefSeq" id="XP_008602782.1">
    <property type="nucleotide sequence ID" value="XM_008604560.1"/>
</dbReference>
<evidence type="ECO:0000313" key="2">
    <source>
        <dbReference type="EMBL" id="EJP61620.1"/>
    </source>
</evidence>
<organism evidence="2 3">
    <name type="scientific">Beauveria bassiana (strain ARSEF 2860)</name>
    <name type="common">White muscardine disease fungus</name>
    <name type="synonym">Tritirachium shiotae</name>
    <dbReference type="NCBI Taxonomy" id="655819"/>
    <lineage>
        <taxon>Eukaryota</taxon>
        <taxon>Fungi</taxon>
        <taxon>Dikarya</taxon>
        <taxon>Ascomycota</taxon>
        <taxon>Pezizomycotina</taxon>
        <taxon>Sordariomycetes</taxon>
        <taxon>Hypocreomycetidae</taxon>
        <taxon>Hypocreales</taxon>
        <taxon>Cordycipitaceae</taxon>
        <taxon>Beauveria</taxon>
    </lineage>
</organism>
<name>J4VSQ1_BEAB2</name>
<keyword evidence="3" id="KW-1185">Reference proteome</keyword>
<dbReference type="Proteomes" id="UP000002762">
    <property type="component" value="Unassembled WGS sequence"/>
</dbReference>
<sequence>MMRPPRIHRLVSPPRAALLPLDKLGRDGDAVFVRFHQRRQRGAASAAPKMPLTSRSTLMTDRVPPPKRSGCSTWRAKKRGGGSQTLAARGTVGEEGGVMAVPGMQAPDQRLEISALVVGEFERDFEDAVLLEALGHLTDMVRILATRDVRCFQMRDNQLGVFSVGIQEPLVAGGWCPANLARLVAPIMQLYGAGTGLPEQS</sequence>
<accession>J4VSQ1</accession>
<dbReference type="HOGENOM" id="CLU_1360192_0_0_1"/>
<evidence type="ECO:0000313" key="3">
    <source>
        <dbReference type="Proteomes" id="UP000002762"/>
    </source>
</evidence>
<gene>
    <name evidence="2" type="ORF">BBA_09463</name>
</gene>
<reference evidence="2 3" key="1">
    <citation type="journal article" date="2012" name="Sci. Rep.">
        <title>Genomic perspectives on the evolution of fungal entomopathogenicity in Beauveria bassiana.</title>
        <authorList>
            <person name="Xiao G."/>
            <person name="Ying S.H."/>
            <person name="Zheng P."/>
            <person name="Wang Z.L."/>
            <person name="Zhang S."/>
            <person name="Xie X.Q."/>
            <person name="Shang Y."/>
            <person name="St Leger R.J."/>
            <person name="Zhao G.P."/>
            <person name="Wang C."/>
            <person name="Feng M.G."/>
        </authorList>
    </citation>
    <scope>NUCLEOTIDE SEQUENCE [LARGE SCALE GENOMIC DNA]</scope>
    <source>
        <strain evidence="2 3">ARSEF 2860</strain>
    </source>
</reference>
<dbReference type="EMBL" id="JH725203">
    <property type="protein sequence ID" value="EJP61620.1"/>
    <property type="molecule type" value="Genomic_DNA"/>
</dbReference>